<dbReference type="AlphaFoldDB" id="A0ABD0XN99"/>
<gene>
    <name evidence="3" type="ORF">UPYG_G00020840</name>
</gene>
<evidence type="ECO:0000256" key="2">
    <source>
        <dbReference type="SAM" id="MobiDB-lite"/>
    </source>
</evidence>
<dbReference type="PANTHER" id="PTHR47728:SF1">
    <property type="entry name" value="RAB GTPASE ACTIVATING PROTEIN 1 LIKE"/>
    <property type="match status" value="1"/>
</dbReference>
<comment type="caution">
    <text evidence="3">The sequence shown here is derived from an EMBL/GenBank/DDBJ whole genome shotgun (WGS) entry which is preliminary data.</text>
</comment>
<keyword evidence="1" id="KW-0175">Coiled coil</keyword>
<dbReference type="Proteomes" id="UP001557470">
    <property type="component" value="Unassembled WGS sequence"/>
</dbReference>
<evidence type="ECO:0000313" key="3">
    <source>
        <dbReference type="EMBL" id="KAL1021992.1"/>
    </source>
</evidence>
<accession>A0ABD0XN99</accession>
<feature type="region of interest" description="Disordered" evidence="2">
    <location>
        <begin position="337"/>
        <end position="367"/>
    </location>
</feature>
<dbReference type="PANTHER" id="PTHR47728">
    <property type="entry name" value="RAB GTPASE-ACTIVATING PROTEIN 1-LIKE"/>
    <property type="match status" value="1"/>
</dbReference>
<evidence type="ECO:0000313" key="4">
    <source>
        <dbReference type="Proteomes" id="UP001557470"/>
    </source>
</evidence>
<dbReference type="EMBL" id="JAGEUA010000001">
    <property type="protein sequence ID" value="KAL1021992.1"/>
    <property type="molecule type" value="Genomic_DNA"/>
</dbReference>
<reference evidence="3 4" key="1">
    <citation type="submission" date="2024-06" db="EMBL/GenBank/DDBJ databases">
        <authorList>
            <person name="Pan Q."/>
            <person name="Wen M."/>
            <person name="Jouanno E."/>
            <person name="Zahm M."/>
            <person name="Klopp C."/>
            <person name="Cabau C."/>
            <person name="Louis A."/>
            <person name="Berthelot C."/>
            <person name="Parey E."/>
            <person name="Roest Crollius H."/>
            <person name="Montfort J."/>
            <person name="Robinson-Rechavi M."/>
            <person name="Bouchez O."/>
            <person name="Lampietro C."/>
            <person name="Lopez Roques C."/>
            <person name="Donnadieu C."/>
            <person name="Postlethwait J."/>
            <person name="Bobe J."/>
            <person name="Verreycken H."/>
            <person name="Guiguen Y."/>
        </authorList>
    </citation>
    <scope>NUCLEOTIDE SEQUENCE [LARGE SCALE GENOMIC DNA]</scope>
    <source>
        <strain evidence="3">Up_M1</strain>
        <tissue evidence="3">Testis</tissue>
    </source>
</reference>
<sequence>MMEEVFITVAFDAHTVDQMTEEEILACLVTESQSKHTVPSKKAKLRENQLQQQDDTMDRYQKENLQLQQTSLRLEQENDVLAHRLVTSKISLRAALDQADDKLDQLTKELLMTRKSVKKTEQEKMRKEEEAAQLKEVFRRELDRADSEVKRRVGIISEYKQICSQLSSRVERQQAAHREELEQLTNAVLGCSRCRQALDSCIMVATGSTALNQRTTSTTEPDEQRDQVKVSDQQATGTREPDQQAMPLSLQVTELEKELAQTKLQMVEANCKIQELEHQMGVLHRDLQAARNSWLNKTLSSIRSAGGGLQKSTLPRDRASKIGLSLHSLPISTWGSKRLSRGSSGARGETSDREMGEEGVEGDIFRI</sequence>
<evidence type="ECO:0008006" key="5">
    <source>
        <dbReference type="Google" id="ProtNLM"/>
    </source>
</evidence>
<proteinExistence type="predicted"/>
<keyword evidence="4" id="KW-1185">Reference proteome</keyword>
<feature type="coiled-coil region" evidence="1">
    <location>
        <begin position="43"/>
        <end position="137"/>
    </location>
</feature>
<name>A0ABD0XN99_UMBPY</name>
<feature type="coiled-coil region" evidence="1">
    <location>
        <begin position="250"/>
        <end position="293"/>
    </location>
</feature>
<organism evidence="3 4">
    <name type="scientific">Umbra pygmaea</name>
    <name type="common">Eastern mudminnow</name>
    <dbReference type="NCBI Taxonomy" id="75934"/>
    <lineage>
        <taxon>Eukaryota</taxon>
        <taxon>Metazoa</taxon>
        <taxon>Chordata</taxon>
        <taxon>Craniata</taxon>
        <taxon>Vertebrata</taxon>
        <taxon>Euteleostomi</taxon>
        <taxon>Actinopterygii</taxon>
        <taxon>Neopterygii</taxon>
        <taxon>Teleostei</taxon>
        <taxon>Protacanthopterygii</taxon>
        <taxon>Esociformes</taxon>
        <taxon>Umbridae</taxon>
        <taxon>Umbra</taxon>
    </lineage>
</organism>
<feature type="region of interest" description="Disordered" evidence="2">
    <location>
        <begin position="212"/>
        <end position="244"/>
    </location>
</feature>
<evidence type="ECO:0000256" key="1">
    <source>
        <dbReference type="SAM" id="Coils"/>
    </source>
</evidence>
<protein>
    <recommendedName>
        <fullName evidence="5">RAB GTPase activating protein 1-like 2</fullName>
    </recommendedName>
</protein>